<evidence type="ECO:0000313" key="3">
    <source>
        <dbReference type="Proteomes" id="UP000250918"/>
    </source>
</evidence>
<comment type="caution">
    <text evidence="2">The sequence shown here is derived from an EMBL/GenBank/DDBJ whole genome shotgun (WGS) entry which is preliminary data.</text>
</comment>
<feature type="domain" description="Rubrerythrin diiron-binding" evidence="1">
    <location>
        <begin position="20"/>
        <end position="160"/>
    </location>
</feature>
<protein>
    <recommendedName>
        <fullName evidence="1">Rubrerythrin diiron-binding domain-containing protein</fullName>
    </recommendedName>
</protein>
<accession>A0A855X086</accession>
<organism evidence="2 3">
    <name type="scientific">candidate division GN15 bacterium</name>
    <dbReference type="NCBI Taxonomy" id="2072418"/>
    <lineage>
        <taxon>Bacteria</taxon>
        <taxon>candidate division GN15</taxon>
    </lineage>
</organism>
<evidence type="ECO:0000259" key="1">
    <source>
        <dbReference type="Pfam" id="PF02915"/>
    </source>
</evidence>
<dbReference type="AlphaFoldDB" id="A0A855X086"/>
<dbReference type="InterPro" id="IPR009078">
    <property type="entry name" value="Ferritin-like_SF"/>
</dbReference>
<dbReference type="CDD" id="cd01045">
    <property type="entry name" value="Ferritin_like_AB"/>
    <property type="match status" value="1"/>
</dbReference>
<dbReference type="InterPro" id="IPR003251">
    <property type="entry name" value="Rr_diiron-bd_dom"/>
</dbReference>
<dbReference type="Gene3D" id="1.20.1260.10">
    <property type="match status" value="1"/>
</dbReference>
<evidence type="ECO:0000313" key="2">
    <source>
        <dbReference type="EMBL" id="PWB72026.1"/>
    </source>
</evidence>
<gene>
    <name evidence="2" type="ORF">C3F09_07175</name>
</gene>
<dbReference type="EMBL" id="PQAP01000097">
    <property type="protein sequence ID" value="PWB72026.1"/>
    <property type="molecule type" value="Genomic_DNA"/>
</dbReference>
<reference evidence="2 3" key="1">
    <citation type="journal article" date="2018" name="ISME J.">
        <title>A methanotrophic archaeon couples anaerobic oxidation of methane to Fe(III) reduction.</title>
        <authorList>
            <person name="Cai C."/>
            <person name="Leu A.O."/>
            <person name="Xie G.J."/>
            <person name="Guo J."/>
            <person name="Feng Y."/>
            <person name="Zhao J.X."/>
            <person name="Tyson G.W."/>
            <person name="Yuan Z."/>
            <person name="Hu S."/>
        </authorList>
    </citation>
    <scope>NUCLEOTIDE SEQUENCE [LARGE SCALE GENOMIC DNA]</scope>
    <source>
        <strain evidence="2">FeB_12</strain>
    </source>
</reference>
<proteinExistence type="predicted"/>
<name>A0A855X086_9BACT</name>
<dbReference type="Pfam" id="PF02915">
    <property type="entry name" value="Rubrerythrin"/>
    <property type="match status" value="1"/>
</dbReference>
<sequence length="177" mass="20339">MGLKDLSRSNGDLESVLAPLRIALRLEQEGKQFFSEAATAVTGKAARQTFEFLAAEEDKHVRRIQHFYETLEQSEGRDVPDSDESDADARMIGFDNRMAQLRDEIRPTLSDVDAYKMALKFENGAEEFYARQVALSADPRIQKFYVWLINEESMHARVLNSCIQFAENPAAWFEQRR</sequence>
<dbReference type="GO" id="GO:0046872">
    <property type="term" value="F:metal ion binding"/>
    <property type="evidence" value="ECO:0007669"/>
    <property type="project" value="InterPro"/>
</dbReference>
<dbReference type="InterPro" id="IPR012347">
    <property type="entry name" value="Ferritin-like"/>
</dbReference>
<dbReference type="SUPFAM" id="SSF47240">
    <property type="entry name" value="Ferritin-like"/>
    <property type="match status" value="1"/>
</dbReference>
<dbReference type="Proteomes" id="UP000250918">
    <property type="component" value="Unassembled WGS sequence"/>
</dbReference>
<dbReference type="GO" id="GO:0016491">
    <property type="term" value="F:oxidoreductase activity"/>
    <property type="evidence" value="ECO:0007669"/>
    <property type="project" value="InterPro"/>
</dbReference>
<dbReference type="PANTHER" id="PTHR33531:SF7">
    <property type="entry name" value="HYPOTHETICAL MEMBRANE PROTEIN, CONSERVED"/>
    <property type="match status" value="1"/>
</dbReference>
<dbReference type="PANTHER" id="PTHR33531">
    <property type="entry name" value="RUBRERYTHRIN SUBFAMILY"/>
    <property type="match status" value="1"/>
</dbReference>